<evidence type="ECO:0000256" key="6">
    <source>
        <dbReference type="ARBA" id="ARBA00022917"/>
    </source>
</evidence>
<feature type="domain" description="Formyl transferase C-terminal" evidence="10">
    <location>
        <begin position="200"/>
        <end position="292"/>
    </location>
</feature>
<dbReference type="NCBIfam" id="TIGR00460">
    <property type="entry name" value="fmt"/>
    <property type="match status" value="1"/>
</dbReference>
<evidence type="ECO:0000256" key="3">
    <source>
        <dbReference type="ARBA" id="ARBA00012261"/>
    </source>
</evidence>
<feature type="domain" description="Formyl transferase N-terminal" evidence="9">
    <location>
        <begin position="1"/>
        <end position="179"/>
    </location>
</feature>
<dbReference type="InterPro" id="IPR011034">
    <property type="entry name" value="Formyl_transferase-like_C_sf"/>
</dbReference>
<name>A0A7W9AL01_9SPHN</name>
<reference evidence="11 12" key="1">
    <citation type="submission" date="2020-08" db="EMBL/GenBank/DDBJ databases">
        <title>Genomic Encyclopedia of Type Strains, Phase IV (KMG-IV): sequencing the most valuable type-strain genomes for metagenomic binning, comparative biology and taxonomic classification.</title>
        <authorList>
            <person name="Goeker M."/>
        </authorList>
    </citation>
    <scope>NUCLEOTIDE SEQUENCE [LARGE SCALE GENOMIC DNA]</scope>
    <source>
        <strain evidence="11 12">DSM 25079</strain>
    </source>
</reference>
<dbReference type="InterPro" id="IPR005793">
    <property type="entry name" value="Formyl_trans_C"/>
</dbReference>
<dbReference type="Gene3D" id="3.10.25.10">
    <property type="entry name" value="Formyl transferase, C-terminal domain"/>
    <property type="match status" value="1"/>
</dbReference>
<dbReference type="InterPro" id="IPR002376">
    <property type="entry name" value="Formyl_transf_N"/>
</dbReference>
<comment type="function">
    <text evidence="1 8">Attaches a formyl group to the free amino group of methionyl-tRNA(fMet). The formyl group appears to play a dual role in the initiator identity of N-formylmethionyl-tRNA by promoting its recognition by IF2 and preventing the misappropriation of this tRNA by the elongation apparatus.</text>
</comment>
<dbReference type="Proteomes" id="UP000549617">
    <property type="component" value="Unassembled WGS sequence"/>
</dbReference>
<evidence type="ECO:0000256" key="2">
    <source>
        <dbReference type="ARBA" id="ARBA00010699"/>
    </source>
</evidence>
<organism evidence="11 12">
    <name type="scientific">Sphingobium boeckii</name>
    <dbReference type="NCBI Taxonomy" id="1082345"/>
    <lineage>
        <taxon>Bacteria</taxon>
        <taxon>Pseudomonadati</taxon>
        <taxon>Pseudomonadota</taxon>
        <taxon>Alphaproteobacteria</taxon>
        <taxon>Sphingomonadales</taxon>
        <taxon>Sphingomonadaceae</taxon>
        <taxon>Sphingobium</taxon>
    </lineage>
</organism>
<dbReference type="InterPro" id="IPR005794">
    <property type="entry name" value="Fmt"/>
</dbReference>
<sequence length="301" mass="30874">MRIAFMGTPDFAVPTLDALVAAGHEVAAVYSQPPRPAGRGKALRPSPVHARADALGIAVMTPASLKSPEEQDKFAALALDVAIVAAYGLILPRAILAAPMQGCLNVHASLLPRWRGAAPIHRAILAGDARTGVTIMGMEAGLDTGPMLATVETDVDGKTAGALTAELAAKGAALMVQVLADLSAYPPLAQPETGVTYAAKIDKAEARLDFTADAVAAERQVRAFNPAPGAFFELNGERIRILAADVETGSGDAGTVVDNHLGIACGVGLLRPTLVQRAGKGAMPVADLLRGYAIPAGTRLA</sequence>
<proteinExistence type="inferred from homology"/>
<comment type="caution">
    <text evidence="11">The sequence shown here is derived from an EMBL/GenBank/DDBJ whole genome shotgun (WGS) entry which is preliminary data.</text>
</comment>
<dbReference type="InterPro" id="IPR044135">
    <property type="entry name" value="Met-tRNA-FMT_C"/>
</dbReference>
<dbReference type="PANTHER" id="PTHR11138">
    <property type="entry name" value="METHIONYL-TRNA FORMYLTRANSFERASE"/>
    <property type="match status" value="1"/>
</dbReference>
<dbReference type="PANTHER" id="PTHR11138:SF5">
    <property type="entry name" value="METHIONYL-TRNA FORMYLTRANSFERASE, MITOCHONDRIAL"/>
    <property type="match status" value="1"/>
</dbReference>
<dbReference type="SUPFAM" id="SSF50486">
    <property type="entry name" value="FMT C-terminal domain-like"/>
    <property type="match status" value="1"/>
</dbReference>
<evidence type="ECO:0000256" key="5">
    <source>
        <dbReference type="ARBA" id="ARBA00022679"/>
    </source>
</evidence>
<keyword evidence="12" id="KW-1185">Reference proteome</keyword>
<protein>
    <recommendedName>
        <fullName evidence="4 8">Methionyl-tRNA formyltransferase</fullName>
        <ecNumber evidence="3 8">2.1.2.9</ecNumber>
    </recommendedName>
</protein>
<accession>A0A7W9AL01</accession>
<feature type="binding site" evidence="8">
    <location>
        <begin position="109"/>
        <end position="112"/>
    </location>
    <ligand>
        <name>(6S)-5,6,7,8-tetrahydrofolate</name>
        <dbReference type="ChEBI" id="CHEBI:57453"/>
    </ligand>
</feature>
<dbReference type="Pfam" id="PF02911">
    <property type="entry name" value="Formyl_trans_C"/>
    <property type="match status" value="1"/>
</dbReference>
<evidence type="ECO:0000313" key="11">
    <source>
        <dbReference type="EMBL" id="MBB5687387.1"/>
    </source>
</evidence>
<evidence type="ECO:0000256" key="4">
    <source>
        <dbReference type="ARBA" id="ARBA00016014"/>
    </source>
</evidence>
<dbReference type="EC" id="2.1.2.9" evidence="3 8"/>
<comment type="catalytic activity">
    <reaction evidence="7 8">
        <text>L-methionyl-tRNA(fMet) + (6R)-10-formyltetrahydrofolate = N-formyl-L-methionyl-tRNA(fMet) + (6S)-5,6,7,8-tetrahydrofolate + H(+)</text>
        <dbReference type="Rhea" id="RHEA:24380"/>
        <dbReference type="Rhea" id="RHEA-COMP:9952"/>
        <dbReference type="Rhea" id="RHEA-COMP:9953"/>
        <dbReference type="ChEBI" id="CHEBI:15378"/>
        <dbReference type="ChEBI" id="CHEBI:57453"/>
        <dbReference type="ChEBI" id="CHEBI:78530"/>
        <dbReference type="ChEBI" id="CHEBI:78844"/>
        <dbReference type="ChEBI" id="CHEBI:195366"/>
        <dbReference type="EC" id="2.1.2.9"/>
    </reaction>
</comment>
<gene>
    <name evidence="8" type="primary">fmt</name>
    <name evidence="11" type="ORF">FHS49_003415</name>
</gene>
<dbReference type="GO" id="GO:0005829">
    <property type="term" value="C:cytosol"/>
    <property type="evidence" value="ECO:0007669"/>
    <property type="project" value="TreeGrafter"/>
</dbReference>
<evidence type="ECO:0000259" key="9">
    <source>
        <dbReference type="Pfam" id="PF00551"/>
    </source>
</evidence>
<dbReference type="AlphaFoldDB" id="A0A7W9AL01"/>
<dbReference type="InterPro" id="IPR037022">
    <property type="entry name" value="Formyl_trans_C_sf"/>
</dbReference>
<dbReference type="RefSeq" id="WP_184020800.1">
    <property type="nucleotide sequence ID" value="NZ_JACIJC010000005.1"/>
</dbReference>
<dbReference type="CDD" id="cd08646">
    <property type="entry name" value="FMT_core_Met-tRNA-FMT_N"/>
    <property type="match status" value="1"/>
</dbReference>
<evidence type="ECO:0000313" key="12">
    <source>
        <dbReference type="Proteomes" id="UP000549617"/>
    </source>
</evidence>
<dbReference type="InterPro" id="IPR036477">
    <property type="entry name" value="Formyl_transf_N_sf"/>
</dbReference>
<dbReference type="EMBL" id="JACIJC010000005">
    <property type="protein sequence ID" value="MBB5687387.1"/>
    <property type="molecule type" value="Genomic_DNA"/>
</dbReference>
<evidence type="ECO:0000259" key="10">
    <source>
        <dbReference type="Pfam" id="PF02911"/>
    </source>
</evidence>
<keyword evidence="5 8" id="KW-0808">Transferase</keyword>
<dbReference type="Pfam" id="PF00551">
    <property type="entry name" value="Formyl_trans_N"/>
    <property type="match status" value="1"/>
</dbReference>
<dbReference type="GO" id="GO:0004479">
    <property type="term" value="F:methionyl-tRNA formyltransferase activity"/>
    <property type="evidence" value="ECO:0007669"/>
    <property type="project" value="UniProtKB-UniRule"/>
</dbReference>
<evidence type="ECO:0000256" key="7">
    <source>
        <dbReference type="ARBA" id="ARBA00048558"/>
    </source>
</evidence>
<evidence type="ECO:0000256" key="1">
    <source>
        <dbReference type="ARBA" id="ARBA00002606"/>
    </source>
</evidence>
<dbReference type="Gene3D" id="3.40.50.170">
    <property type="entry name" value="Formyl transferase, N-terminal domain"/>
    <property type="match status" value="1"/>
</dbReference>
<dbReference type="InterPro" id="IPR041711">
    <property type="entry name" value="Met-tRNA-FMT_N"/>
</dbReference>
<dbReference type="HAMAP" id="MF_00182">
    <property type="entry name" value="Formyl_trans"/>
    <property type="match status" value="1"/>
</dbReference>
<dbReference type="SUPFAM" id="SSF53328">
    <property type="entry name" value="Formyltransferase"/>
    <property type="match status" value="1"/>
</dbReference>
<keyword evidence="6 8" id="KW-0648">Protein biosynthesis</keyword>
<comment type="similarity">
    <text evidence="2 8">Belongs to the Fmt family.</text>
</comment>
<dbReference type="CDD" id="cd08704">
    <property type="entry name" value="Met_tRNA_FMT_C"/>
    <property type="match status" value="1"/>
</dbReference>
<evidence type="ECO:0000256" key="8">
    <source>
        <dbReference type="HAMAP-Rule" id="MF_00182"/>
    </source>
</evidence>